<proteinExistence type="predicted"/>
<accession>A0ABQ1J5W1</accession>
<feature type="signal peptide" evidence="1">
    <location>
        <begin position="1"/>
        <end position="24"/>
    </location>
</feature>
<evidence type="ECO:0000313" key="3">
    <source>
        <dbReference type="Proteomes" id="UP000614261"/>
    </source>
</evidence>
<dbReference type="EMBL" id="BMGD01000002">
    <property type="protein sequence ID" value="GGB59472.1"/>
    <property type="molecule type" value="Genomic_DNA"/>
</dbReference>
<dbReference type="RefSeq" id="WP_188513558.1">
    <property type="nucleotide sequence ID" value="NZ_BMGD01000002.1"/>
</dbReference>
<sequence length="268" mass="28902">MLSSIVKTAFAVALLVGGASGAQAKADKKDVEATRAAERTGAMLFAYDQAAWHGTDKFMTDVASSVPASVRGYIVLPESGGRLRVVFYADKDGLLVAFRSYRVAGGRSVRALPAESGVPLDATGVRMVAAREAALAYVKDNALPLCATAAPNMVVFPPNQNDQVVVYVMTPQIENGRIPMGGHYRFEFDSENRLLSHRKFSEGCRVMKTSMEGLGLAILSHPLDGHPTEIHGFLSRMTPFPITVGLANRDVWIASKGKFEYAGRLKPE</sequence>
<evidence type="ECO:0000256" key="1">
    <source>
        <dbReference type="SAM" id="SignalP"/>
    </source>
</evidence>
<keyword evidence="3" id="KW-1185">Reference proteome</keyword>
<organism evidence="2 3">
    <name type="scientific">Blastomonas aquatica</name>
    <dbReference type="NCBI Taxonomy" id="1510276"/>
    <lineage>
        <taxon>Bacteria</taxon>
        <taxon>Pseudomonadati</taxon>
        <taxon>Pseudomonadota</taxon>
        <taxon>Alphaproteobacteria</taxon>
        <taxon>Sphingomonadales</taxon>
        <taxon>Sphingomonadaceae</taxon>
        <taxon>Blastomonas</taxon>
    </lineage>
</organism>
<dbReference type="Proteomes" id="UP000614261">
    <property type="component" value="Unassembled WGS sequence"/>
</dbReference>
<name>A0ABQ1J5W1_9SPHN</name>
<gene>
    <name evidence="2" type="ORF">GCM10010833_12880</name>
</gene>
<keyword evidence="1" id="KW-0732">Signal</keyword>
<protein>
    <submittedName>
        <fullName evidence="2">Uncharacterized protein</fullName>
    </submittedName>
</protein>
<reference evidence="3" key="1">
    <citation type="journal article" date="2019" name="Int. J. Syst. Evol. Microbiol.">
        <title>The Global Catalogue of Microorganisms (GCM) 10K type strain sequencing project: providing services to taxonomists for standard genome sequencing and annotation.</title>
        <authorList>
            <consortium name="The Broad Institute Genomics Platform"/>
            <consortium name="The Broad Institute Genome Sequencing Center for Infectious Disease"/>
            <person name="Wu L."/>
            <person name="Ma J."/>
        </authorList>
    </citation>
    <scope>NUCLEOTIDE SEQUENCE [LARGE SCALE GENOMIC DNA]</scope>
    <source>
        <strain evidence="3">CGMCC 1.12851</strain>
    </source>
</reference>
<feature type="chain" id="PRO_5046849056" evidence="1">
    <location>
        <begin position="25"/>
        <end position="268"/>
    </location>
</feature>
<evidence type="ECO:0000313" key="2">
    <source>
        <dbReference type="EMBL" id="GGB59472.1"/>
    </source>
</evidence>
<comment type="caution">
    <text evidence="2">The sequence shown here is derived from an EMBL/GenBank/DDBJ whole genome shotgun (WGS) entry which is preliminary data.</text>
</comment>